<reference evidence="3 4" key="1">
    <citation type="submission" date="2019-03" db="EMBL/GenBank/DDBJ databases">
        <title>Genomic Encyclopedia of Type Strains, Phase III (KMG-III): the genomes of soil and plant-associated and newly described type strains.</title>
        <authorList>
            <person name="Whitman W."/>
        </authorList>
    </citation>
    <scope>NUCLEOTIDE SEQUENCE [LARGE SCALE GENOMIC DNA]</scope>
    <source>
        <strain evidence="3 4">VKM Ac-2570</strain>
    </source>
</reference>
<dbReference type="Proteomes" id="UP000295447">
    <property type="component" value="Unassembled WGS sequence"/>
</dbReference>
<protein>
    <recommendedName>
        <fullName evidence="5">Acyltransferase</fullName>
    </recommendedName>
</protein>
<sequence>MDVLSAAERVGFSERDRVRFQPVENELRVPDEAEALLEYCGVNAADRQEMLAARPDPDRDPDWWAIASALAGEVERDLGLAVPSTGFRGWPAVPRDASAVGLFAGAWALLANVPRLLQLHADRGVPESVTVATISALGGVMATHRQVFGRAGVGLMPLWGPPLRFRGADYEIGRHDYTRTQLGLGDGVSGHLLLIHIPPTGPLDVQASEESVATAVESFKRWYPEEPIAALACHSWLLDPQLAEYLRPDSNIIRFQRRFDLLPLLTPEDQSEGDRELMRLGLQLPVPDGALTEEDLAGVPQDSTLQRAFVTHLRSGRHWYGRTGMLTGWN</sequence>
<evidence type="ECO:0000313" key="3">
    <source>
        <dbReference type="EMBL" id="TDW18378.1"/>
    </source>
</evidence>
<dbReference type="EMBL" id="SODF01000002">
    <property type="protein sequence ID" value="TDW18378.1"/>
    <property type="molecule type" value="Genomic_DNA"/>
</dbReference>
<evidence type="ECO:0000313" key="4">
    <source>
        <dbReference type="Proteomes" id="UP000295447"/>
    </source>
</evidence>
<dbReference type="Pfam" id="PF18082">
    <property type="entry name" value="NAT_N"/>
    <property type="match status" value="1"/>
</dbReference>
<evidence type="ECO:0008006" key="5">
    <source>
        <dbReference type="Google" id="ProtNLM"/>
    </source>
</evidence>
<dbReference type="AlphaFoldDB" id="A0A4R7ZPA7"/>
<feature type="domain" description="N-acyltransferase N-terminal" evidence="1">
    <location>
        <begin position="31"/>
        <end position="153"/>
    </location>
</feature>
<comment type="caution">
    <text evidence="3">The sequence shown here is derived from an EMBL/GenBank/DDBJ whole genome shotgun (WGS) entry which is preliminary data.</text>
</comment>
<evidence type="ECO:0000259" key="1">
    <source>
        <dbReference type="Pfam" id="PF18082"/>
    </source>
</evidence>
<keyword evidence="4" id="KW-1185">Reference proteome</keyword>
<dbReference type="Gene3D" id="3.40.630.120">
    <property type="match status" value="1"/>
</dbReference>
<dbReference type="RefSeq" id="WP_134121375.1">
    <property type="nucleotide sequence ID" value="NZ_SODF01000002.1"/>
</dbReference>
<dbReference type="InterPro" id="IPR041273">
    <property type="entry name" value="NAT_N"/>
</dbReference>
<feature type="domain" description="GNAT-like C-terminal" evidence="2">
    <location>
        <begin position="189"/>
        <end position="326"/>
    </location>
</feature>
<accession>A0A4R7ZPA7</accession>
<name>A0A4R7ZPA7_9ACTN</name>
<organism evidence="3 4">
    <name type="scientific">Kribbella kalugense</name>
    <dbReference type="NCBI Taxonomy" id="2512221"/>
    <lineage>
        <taxon>Bacteria</taxon>
        <taxon>Bacillati</taxon>
        <taxon>Actinomycetota</taxon>
        <taxon>Actinomycetes</taxon>
        <taxon>Propionibacteriales</taxon>
        <taxon>Kribbellaceae</taxon>
        <taxon>Kribbella</taxon>
    </lineage>
</organism>
<proteinExistence type="predicted"/>
<dbReference type="Pfam" id="PF18164">
    <property type="entry name" value="GNAT_C"/>
    <property type="match status" value="1"/>
</dbReference>
<gene>
    <name evidence="3" type="ORF">EV650_4963</name>
</gene>
<evidence type="ECO:0000259" key="2">
    <source>
        <dbReference type="Pfam" id="PF18164"/>
    </source>
</evidence>
<dbReference type="InterPro" id="IPR041644">
    <property type="entry name" value="GNAT_C"/>
</dbReference>
<dbReference type="OrthoDB" id="3229305at2"/>